<feature type="transmembrane region" description="Helical" evidence="1">
    <location>
        <begin position="27"/>
        <end position="48"/>
    </location>
</feature>
<accession>A0A0G0VD84</accession>
<feature type="transmembrane region" description="Helical" evidence="1">
    <location>
        <begin position="243"/>
        <end position="260"/>
    </location>
</feature>
<protein>
    <submittedName>
        <fullName evidence="2">Uncharacterized protein</fullName>
    </submittedName>
</protein>
<feature type="transmembrane region" description="Helical" evidence="1">
    <location>
        <begin position="85"/>
        <end position="103"/>
    </location>
</feature>
<feature type="transmembrane region" description="Helical" evidence="1">
    <location>
        <begin position="214"/>
        <end position="231"/>
    </location>
</feature>
<organism evidence="2 3">
    <name type="scientific">Candidatus Magasanikbacteria bacterium GW2011_GWC2_41_17</name>
    <dbReference type="NCBI Taxonomy" id="1619048"/>
    <lineage>
        <taxon>Bacteria</taxon>
        <taxon>Candidatus Magasanikiibacteriota</taxon>
    </lineage>
</organism>
<feature type="transmembrane region" description="Helical" evidence="1">
    <location>
        <begin position="187"/>
        <end position="208"/>
    </location>
</feature>
<sequence>METRKIAVACFIGGVLCCTVALLFAPAYWWLGLLSGIAAGVTSGYISYDFREILKAVPVALRAAERRGSSAVNFVEEWLHKPHPFIYLSLFISVVFFSWLMTGKDSFTNHVDPRTGMGIGYELDYMTILLMSIVVFEITGMLVIPYIVASGTVADYCYWSPSPYGDNGLMLWRMSKPRREGDKPAQLTYANVARWFVMGLGVIVLFFIWTIWKYIAIGFWLTLCFFSRFVWHLFKLIHSEKRVLCAIDGTLGGVASYIWLASSATTFAEQTALVIFGGFLGAAFGVANWEIISKRIFHIDAPVNSASA</sequence>
<evidence type="ECO:0000313" key="3">
    <source>
        <dbReference type="Proteomes" id="UP000034108"/>
    </source>
</evidence>
<keyword evidence="1" id="KW-0812">Transmembrane</keyword>
<proteinExistence type="predicted"/>
<dbReference type="Proteomes" id="UP000034108">
    <property type="component" value="Unassembled WGS sequence"/>
</dbReference>
<dbReference type="STRING" id="1619048.UU49_C0014G0005"/>
<gene>
    <name evidence="2" type="ORF">UU49_C0014G0005</name>
</gene>
<feature type="transmembrane region" description="Helical" evidence="1">
    <location>
        <begin position="123"/>
        <end position="148"/>
    </location>
</feature>
<dbReference type="AlphaFoldDB" id="A0A0G0VD84"/>
<evidence type="ECO:0000256" key="1">
    <source>
        <dbReference type="SAM" id="Phobius"/>
    </source>
</evidence>
<name>A0A0G0VD84_9BACT</name>
<dbReference type="EMBL" id="LCAV01000014">
    <property type="protein sequence ID" value="KKR98854.1"/>
    <property type="molecule type" value="Genomic_DNA"/>
</dbReference>
<evidence type="ECO:0000313" key="2">
    <source>
        <dbReference type="EMBL" id="KKR98854.1"/>
    </source>
</evidence>
<comment type="caution">
    <text evidence="2">The sequence shown here is derived from an EMBL/GenBank/DDBJ whole genome shotgun (WGS) entry which is preliminary data.</text>
</comment>
<keyword evidence="1" id="KW-0472">Membrane</keyword>
<keyword evidence="1" id="KW-1133">Transmembrane helix</keyword>
<reference evidence="2 3" key="1">
    <citation type="journal article" date="2015" name="Nature">
        <title>rRNA introns, odd ribosomes, and small enigmatic genomes across a large radiation of phyla.</title>
        <authorList>
            <person name="Brown C.T."/>
            <person name="Hug L.A."/>
            <person name="Thomas B.C."/>
            <person name="Sharon I."/>
            <person name="Castelle C.J."/>
            <person name="Singh A."/>
            <person name="Wilkins M.J."/>
            <person name="Williams K.H."/>
            <person name="Banfield J.F."/>
        </authorList>
    </citation>
    <scope>NUCLEOTIDE SEQUENCE [LARGE SCALE GENOMIC DNA]</scope>
</reference>
<feature type="transmembrane region" description="Helical" evidence="1">
    <location>
        <begin position="272"/>
        <end position="289"/>
    </location>
</feature>